<name>A0A392RS86_9FABA</name>
<protein>
    <submittedName>
        <fullName evidence="2">Uncharacterized protein</fullName>
    </submittedName>
</protein>
<feature type="non-terminal residue" evidence="2">
    <location>
        <position position="92"/>
    </location>
</feature>
<accession>A0A392RS86</accession>
<evidence type="ECO:0000313" key="3">
    <source>
        <dbReference type="Proteomes" id="UP000265520"/>
    </source>
</evidence>
<comment type="caution">
    <text evidence="2">The sequence shown here is derived from an EMBL/GenBank/DDBJ whole genome shotgun (WGS) entry which is preliminary data.</text>
</comment>
<feature type="region of interest" description="Disordered" evidence="1">
    <location>
        <begin position="19"/>
        <end position="53"/>
    </location>
</feature>
<dbReference type="EMBL" id="LXQA010262927">
    <property type="protein sequence ID" value="MCI39037.1"/>
    <property type="molecule type" value="Genomic_DNA"/>
</dbReference>
<proteinExistence type="predicted"/>
<evidence type="ECO:0000256" key="1">
    <source>
        <dbReference type="SAM" id="MobiDB-lite"/>
    </source>
</evidence>
<keyword evidence="3" id="KW-1185">Reference proteome</keyword>
<sequence length="92" mass="10738">MFLKWIPCRQTLGICPDRKPKILKRGGAKTTTKEGTSHHQKRRRDIDTNKSTFPKVDFETGDHFKTSKDGLKGPKILHRRFSYAQSVVRIWK</sequence>
<dbReference type="Proteomes" id="UP000265520">
    <property type="component" value="Unassembled WGS sequence"/>
</dbReference>
<reference evidence="2 3" key="1">
    <citation type="journal article" date="2018" name="Front. Plant Sci.">
        <title>Red Clover (Trifolium pratense) and Zigzag Clover (T. medium) - A Picture of Genomic Similarities and Differences.</title>
        <authorList>
            <person name="Dluhosova J."/>
            <person name="Istvanek J."/>
            <person name="Nedelnik J."/>
            <person name="Repkova J."/>
        </authorList>
    </citation>
    <scope>NUCLEOTIDE SEQUENCE [LARGE SCALE GENOMIC DNA]</scope>
    <source>
        <strain evidence="3">cv. 10/8</strain>
        <tissue evidence="2">Leaf</tissue>
    </source>
</reference>
<dbReference type="AlphaFoldDB" id="A0A392RS86"/>
<evidence type="ECO:0000313" key="2">
    <source>
        <dbReference type="EMBL" id="MCI39037.1"/>
    </source>
</evidence>
<organism evidence="2 3">
    <name type="scientific">Trifolium medium</name>
    <dbReference type="NCBI Taxonomy" id="97028"/>
    <lineage>
        <taxon>Eukaryota</taxon>
        <taxon>Viridiplantae</taxon>
        <taxon>Streptophyta</taxon>
        <taxon>Embryophyta</taxon>
        <taxon>Tracheophyta</taxon>
        <taxon>Spermatophyta</taxon>
        <taxon>Magnoliopsida</taxon>
        <taxon>eudicotyledons</taxon>
        <taxon>Gunneridae</taxon>
        <taxon>Pentapetalae</taxon>
        <taxon>rosids</taxon>
        <taxon>fabids</taxon>
        <taxon>Fabales</taxon>
        <taxon>Fabaceae</taxon>
        <taxon>Papilionoideae</taxon>
        <taxon>50 kb inversion clade</taxon>
        <taxon>NPAAA clade</taxon>
        <taxon>Hologalegina</taxon>
        <taxon>IRL clade</taxon>
        <taxon>Trifolieae</taxon>
        <taxon>Trifolium</taxon>
    </lineage>
</organism>